<name>A0AAU8B188_9CAUD</name>
<sequence>MTLPVNQKCSWCGHLAHSENCPREIQVSDGKKPIHEPCPCNRHRHPLPQKKEGKHDPGTASTTH</sequence>
<dbReference type="EMBL" id="PP511597">
    <property type="protein sequence ID" value="XCD05774.1"/>
    <property type="molecule type" value="Genomic_DNA"/>
</dbReference>
<protein>
    <submittedName>
        <fullName evidence="2">Uncharacterized protein</fullName>
    </submittedName>
</protein>
<organism evidence="2">
    <name type="scientific">Dulem virus 32</name>
    <dbReference type="NCBI Taxonomy" id="3145750"/>
    <lineage>
        <taxon>Viruses</taxon>
        <taxon>Duplodnaviria</taxon>
        <taxon>Heunggongvirae</taxon>
        <taxon>Uroviricota</taxon>
        <taxon>Caudoviricetes</taxon>
    </lineage>
</organism>
<feature type="region of interest" description="Disordered" evidence="1">
    <location>
        <begin position="32"/>
        <end position="64"/>
    </location>
</feature>
<accession>A0AAU8B188</accession>
<proteinExistence type="predicted"/>
<reference evidence="2" key="1">
    <citation type="submission" date="2024-03" db="EMBL/GenBank/DDBJ databases">
        <title>Diverse circular DNA viruses in blood, oral, and fecal samples of captive lemurs.</title>
        <authorList>
            <person name="Paietta E.N."/>
            <person name="Kraberger S."/>
            <person name="Lund M.C."/>
            <person name="Custer J.M."/>
            <person name="Vargas K.M."/>
            <person name="Ehmke E.E."/>
            <person name="Yoder A.D."/>
            <person name="Varsani A."/>
        </authorList>
    </citation>
    <scope>NUCLEOTIDE SEQUENCE</scope>
    <source>
        <strain evidence="2">Duke_24SF_91</strain>
    </source>
</reference>
<evidence type="ECO:0000256" key="1">
    <source>
        <dbReference type="SAM" id="MobiDB-lite"/>
    </source>
</evidence>
<evidence type="ECO:0000313" key="2">
    <source>
        <dbReference type="EMBL" id="XCD05774.1"/>
    </source>
</evidence>